<dbReference type="AlphaFoldDB" id="A0A8H5H600"/>
<keyword evidence="5" id="KW-0146">Chitin degradation</keyword>
<keyword evidence="7" id="KW-0326">Glycosidase</keyword>
<dbReference type="InterPro" id="IPR050314">
    <property type="entry name" value="Glycosyl_Hydrlase_18"/>
</dbReference>
<feature type="region of interest" description="Disordered" evidence="9">
    <location>
        <begin position="437"/>
        <end position="463"/>
    </location>
</feature>
<dbReference type="Pfam" id="PF00704">
    <property type="entry name" value="Glyco_hydro_18"/>
    <property type="match status" value="1"/>
</dbReference>
<gene>
    <name evidence="12" type="ORF">D9757_007999</name>
</gene>
<evidence type="ECO:0000259" key="11">
    <source>
        <dbReference type="PROSITE" id="PS51910"/>
    </source>
</evidence>
<feature type="domain" description="GH18" evidence="11">
    <location>
        <begin position="59"/>
        <end position="417"/>
    </location>
</feature>
<dbReference type="GO" id="GO:0008061">
    <property type="term" value="F:chitin binding"/>
    <property type="evidence" value="ECO:0007669"/>
    <property type="project" value="InterPro"/>
</dbReference>
<dbReference type="FunFam" id="3.10.50.10:FF:000005">
    <property type="entry name" value="Endochitinase B1"/>
    <property type="match status" value="1"/>
</dbReference>
<dbReference type="InterPro" id="IPR029070">
    <property type="entry name" value="Chitinase_insertion_sf"/>
</dbReference>
<feature type="compositionally biased region" description="Low complexity" evidence="9">
    <location>
        <begin position="440"/>
        <end position="462"/>
    </location>
</feature>
<organism evidence="12 13">
    <name type="scientific">Collybiopsis confluens</name>
    <dbReference type="NCBI Taxonomy" id="2823264"/>
    <lineage>
        <taxon>Eukaryota</taxon>
        <taxon>Fungi</taxon>
        <taxon>Dikarya</taxon>
        <taxon>Basidiomycota</taxon>
        <taxon>Agaricomycotina</taxon>
        <taxon>Agaricomycetes</taxon>
        <taxon>Agaricomycetidae</taxon>
        <taxon>Agaricales</taxon>
        <taxon>Marasmiineae</taxon>
        <taxon>Omphalotaceae</taxon>
        <taxon>Collybiopsis</taxon>
    </lineage>
</organism>
<evidence type="ECO:0000256" key="8">
    <source>
        <dbReference type="ARBA" id="ARBA00023326"/>
    </source>
</evidence>
<dbReference type="SUPFAM" id="SSF51055">
    <property type="entry name" value="Carbohydrate binding domain"/>
    <property type="match status" value="1"/>
</dbReference>
<dbReference type="CDD" id="cd12215">
    <property type="entry name" value="ChiC_BD"/>
    <property type="match status" value="1"/>
</dbReference>
<feature type="chain" id="PRO_5034316402" description="chitinase" evidence="10">
    <location>
        <begin position="24"/>
        <end position="508"/>
    </location>
</feature>
<dbReference type="SMART" id="SM00636">
    <property type="entry name" value="Glyco_18"/>
    <property type="match status" value="1"/>
</dbReference>
<evidence type="ECO:0000256" key="3">
    <source>
        <dbReference type="ARBA" id="ARBA00012729"/>
    </source>
</evidence>
<evidence type="ECO:0000256" key="2">
    <source>
        <dbReference type="ARBA" id="ARBA00008682"/>
    </source>
</evidence>
<comment type="catalytic activity">
    <reaction evidence="1">
        <text>Random endo-hydrolysis of N-acetyl-beta-D-glucosaminide (1-&gt;4)-beta-linkages in chitin and chitodextrins.</text>
        <dbReference type="EC" id="3.2.1.14"/>
    </reaction>
</comment>
<reference evidence="12 13" key="1">
    <citation type="journal article" date="2020" name="ISME J.">
        <title>Uncovering the hidden diversity of litter-decomposition mechanisms in mushroom-forming fungi.</title>
        <authorList>
            <person name="Floudas D."/>
            <person name="Bentzer J."/>
            <person name="Ahren D."/>
            <person name="Johansson T."/>
            <person name="Persson P."/>
            <person name="Tunlid A."/>
        </authorList>
    </citation>
    <scope>NUCLEOTIDE SEQUENCE [LARGE SCALE GENOMIC DNA]</scope>
    <source>
        <strain evidence="12 13">CBS 406.79</strain>
    </source>
</reference>
<dbReference type="EC" id="3.2.1.14" evidence="3"/>
<dbReference type="InterPro" id="IPR001223">
    <property type="entry name" value="Glyco_hydro18_cat"/>
</dbReference>
<evidence type="ECO:0000313" key="12">
    <source>
        <dbReference type="EMBL" id="KAF5377353.1"/>
    </source>
</evidence>
<dbReference type="InterPro" id="IPR036573">
    <property type="entry name" value="CBM_sf_5/12"/>
</dbReference>
<dbReference type="GO" id="GO:0030246">
    <property type="term" value="F:carbohydrate binding"/>
    <property type="evidence" value="ECO:0007669"/>
    <property type="project" value="InterPro"/>
</dbReference>
<name>A0A8H5H600_9AGAR</name>
<evidence type="ECO:0000256" key="9">
    <source>
        <dbReference type="SAM" id="MobiDB-lite"/>
    </source>
</evidence>
<dbReference type="InterPro" id="IPR017853">
    <property type="entry name" value="GH"/>
</dbReference>
<evidence type="ECO:0000256" key="10">
    <source>
        <dbReference type="SAM" id="SignalP"/>
    </source>
</evidence>
<dbReference type="EMBL" id="JAACJN010000084">
    <property type="protein sequence ID" value="KAF5377353.1"/>
    <property type="molecule type" value="Genomic_DNA"/>
</dbReference>
<protein>
    <recommendedName>
        <fullName evidence="3">chitinase</fullName>
        <ecNumber evidence="3">3.2.1.14</ecNumber>
    </recommendedName>
</protein>
<dbReference type="InterPro" id="IPR003610">
    <property type="entry name" value="CBM5/12"/>
</dbReference>
<dbReference type="OrthoDB" id="76388at2759"/>
<feature type="signal peptide" evidence="10">
    <location>
        <begin position="1"/>
        <end position="23"/>
    </location>
</feature>
<dbReference type="PANTHER" id="PTHR11177">
    <property type="entry name" value="CHITINASE"/>
    <property type="match status" value="1"/>
</dbReference>
<dbReference type="PANTHER" id="PTHR11177:SF317">
    <property type="entry name" value="CHITINASE 12-RELATED"/>
    <property type="match status" value="1"/>
</dbReference>
<comment type="similarity">
    <text evidence="2">Belongs to the glycosyl hydrolase 18 family. Chitinase class V subfamily.</text>
</comment>
<accession>A0A8H5H600</accession>
<dbReference type="SMART" id="SM00495">
    <property type="entry name" value="ChtBD3"/>
    <property type="match status" value="1"/>
</dbReference>
<dbReference type="Gene3D" id="3.20.20.80">
    <property type="entry name" value="Glycosidases"/>
    <property type="match status" value="1"/>
</dbReference>
<sequence>MLGASRVLVSLLFIYALVGNVHATRSMRRPDRFNMTPAAVSTERDPDIFVIQKRATTGKTQIAYFTNWGIYGANFQPSDIISSSLTHILYSFADVSPDTGSISLTDSYADEQKHYPSDSWSETGNNLYGCLKQLYLLKLANRNLKVLLSVGGWTYSQAGHFNFVTDMTKRANFVQQAVSLIENYGFDGMQYPANSAQGQGFSNLITELRVAFDALALTKGDTSPYQLTAAVPANASNYKWFNIPQMDQALSYWNLMSYDYAGSWLTFSDNQANLYGGQRLGISTDMATEGYVAAGASIEKINMGIPLYGRAFENTNGLGQPYNGIGPGTFEAGVYQYKALPLSGANVFENITDVTSYSYDSAKKELVTYDTPAIVKLKARYINTNGLSGAMYWDLSQDSSSSFTSLVQNVKTQFSSLDQTRNHISFPDSKWDNLRSNFAQTGTPSSTSSSGQTSPTSGSCSTAAWSPSTIYVGGNEATYDGQLWKAQWWTQGDTPGGLAGVWVVEGSC</sequence>
<evidence type="ECO:0000256" key="7">
    <source>
        <dbReference type="ARBA" id="ARBA00023295"/>
    </source>
</evidence>
<evidence type="ECO:0000256" key="4">
    <source>
        <dbReference type="ARBA" id="ARBA00022801"/>
    </source>
</evidence>
<dbReference type="CDD" id="cd06548">
    <property type="entry name" value="GH18_chitinase"/>
    <property type="match status" value="1"/>
</dbReference>
<evidence type="ECO:0000256" key="1">
    <source>
        <dbReference type="ARBA" id="ARBA00000822"/>
    </source>
</evidence>
<evidence type="ECO:0000256" key="5">
    <source>
        <dbReference type="ARBA" id="ARBA00023024"/>
    </source>
</evidence>
<dbReference type="GO" id="GO:0008843">
    <property type="term" value="F:endochitinase activity"/>
    <property type="evidence" value="ECO:0007669"/>
    <property type="project" value="UniProtKB-EC"/>
</dbReference>
<dbReference type="SUPFAM" id="SSF51445">
    <property type="entry name" value="(Trans)glycosidases"/>
    <property type="match status" value="1"/>
</dbReference>
<dbReference type="SUPFAM" id="SSF54556">
    <property type="entry name" value="Chitinase insertion domain"/>
    <property type="match status" value="1"/>
</dbReference>
<dbReference type="Gene3D" id="3.10.50.10">
    <property type="match status" value="1"/>
</dbReference>
<keyword evidence="13" id="KW-1185">Reference proteome</keyword>
<keyword evidence="10" id="KW-0732">Signal</keyword>
<dbReference type="GO" id="GO:0005576">
    <property type="term" value="C:extracellular region"/>
    <property type="evidence" value="ECO:0007669"/>
    <property type="project" value="InterPro"/>
</dbReference>
<keyword evidence="6" id="KW-0119">Carbohydrate metabolism</keyword>
<dbReference type="InterPro" id="IPR011583">
    <property type="entry name" value="Chitinase_II/V-like_cat"/>
</dbReference>
<dbReference type="Gene3D" id="2.10.10.20">
    <property type="entry name" value="Carbohydrate-binding module superfamily 5/12"/>
    <property type="match status" value="1"/>
</dbReference>
<dbReference type="GO" id="GO:0006032">
    <property type="term" value="P:chitin catabolic process"/>
    <property type="evidence" value="ECO:0007669"/>
    <property type="project" value="UniProtKB-KW"/>
</dbReference>
<dbReference type="PROSITE" id="PS51910">
    <property type="entry name" value="GH18_2"/>
    <property type="match status" value="1"/>
</dbReference>
<evidence type="ECO:0000256" key="6">
    <source>
        <dbReference type="ARBA" id="ARBA00023277"/>
    </source>
</evidence>
<dbReference type="Pfam" id="PF02839">
    <property type="entry name" value="CBM_5_12"/>
    <property type="match status" value="1"/>
</dbReference>
<keyword evidence="8" id="KW-0624">Polysaccharide degradation</keyword>
<proteinExistence type="inferred from homology"/>
<dbReference type="GO" id="GO:0000272">
    <property type="term" value="P:polysaccharide catabolic process"/>
    <property type="evidence" value="ECO:0007669"/>
    <property type="project" value="UniProtKB-KW"/>
</dbReference>
<comment type="caution">
    <text evidence="12">The sequence shown here is derived from an EMBL/GenBank/DDBJ whole genome shotgun (WGS) entry which is preliminary data.</text>
</comment>
<keyword evidence="4" id="KW-0378">Hydrolase</keyword>
<evidence type="ECO:0000313" key="13">
    <source>
        <dbReference type="Proteomes" id="UP000518752"/>
    </source>
</evidence>
<dbReference type="Proteomes" id="UP000518752">
    <property type="component" value="Unassembled WGS sequence"/>
</dbReference>